<feature type="region of interest" description="Disordered" evidence="2">
    <location>
        <begin position="668"/>
        <end position="761"/>
    </location>
</feature>
<sequence>MADGIPISQTQIETWQEHQPHTSATLPSQFKISEFYGQSNPQTRHEIWEGVAHTDVQKLASDLDLSPGDPLSKANLYRQSHPNECHESHKHFSTELEAPAMVEPPAGTSREHLDHHSSPRSRHRGVRYTSSTSSPRSHYDPERQDSAYFSTRGPPGDDFSDDDSDTREERLSARERVVILRRKVLKTRQIKRKDRENLGQLRERTRSALDKLTQKINKLVALNEYRENIGLYYEEFRAASDALGPAEHEYESLENRLENEEQDLEEQEEHYYELCKYFDIAIQGSQVEQTLSPATTPCDPPNKTVQALNLNRNLMQEYFLKIDEALTLRKELQNLEDDYYRVSKDADLRRRNGFPLFATMSTFLSDYPTSRADILDKLYRAEESIFDLRDECIKQGLFARDEHRYEPRDALRDELQDAVEEARERSPLRVAAQHAKHPAHIKQEIANKRDYVNRWLLEWVQGSTVDMMMLRTLIYIKCPGISETPHKTLVEIGDDRWSEYSLNNWYTDGAGKLADRYYNESRFDAIAGDTNVHTNVLDIGGTRPSLFSDSLRSSMHVAPNYDPSIDMDLVESDPTSNSTDHGGLDATPTKPRSGDGGNTPTMLAFYDTSSQSQGKCDTSPISSNTLPEPIDTANQSLPTARLPPIICYEAHPTAPSIDEPDRVLSHITSISSSRRPSLKSRTSSVTSLAPSSRSPGEPFNGIKPNTSKHPLSPTSLLPTLSNLKMAEAPPSRSRFLDAPTASISRSSSLKAPRRPTHHLSRRSLDYLTTQMKLHPTMRKGASFTRD</sequence>
<evidence type="ECO:0000256" key="2">
    <source>
        <dbReference type="SAM" id="MobiDB-lite"/>
    </source>
</evidence>
<proteinExistence type="predicted"/>
<accession>A0A8H7W897</accession>
<feature type="compositionally biased region" description="Polar residues" evidence="2">
    <location>
        <begin position="607"/>
        <end position="636"/>
    </location>
</feature>
<comment type="caution">
    <text evidence="3">The sequence shown here is derived from an EMBL/GenBank/DDBJ whole genome shotgun (WGS) entry which is preliminary data.</text>
</comment>
<dbReference type="EMBL" id="JAFJYH010000076">
    <property type="protein sequence ID" value="KAG4420850.1"/>
    <property type="molecule type" value="Genomic_DNA"/>
</dbReference>
<evidence type="ECO:0000256" key="1">
    <source>
        <dbReference type="SAM" id="Coils"/>
    </source>
</evidence>
<keyword evidence="1" id="KW-0175">Coiled coil</keyword>
<evidence type="ECO:0000313" key="3">
    <source>
        <dbReference type="EMBL" id="KAG4420850.1"/>
    </source>
</evidence>
<dbReference type="Proteomes" id="UP000664132">
    <property type="component" value="Unassembled WGS sequence"/>
</dbReference>
<feature type="region of interest" description="Disordered" evidence="2">
    <location>
        <begin position="562"/>
        <end position="636"/>
    </location>
</feature>
<feature type="compositionally biased region" description="Polar residues" evidence="2">
    <location>
        <begin position="685"/>
        <end position="694"/>
    </location>
</feature>
<dbReference type="OrthoDB" id="3553547at2759"/>
<feature type="compositionally biased region" description="Basic residues" evidence="2">
    <location>
        <begin position="751"/>
        <end position="761"/>
    </location>
</feature>
<name>A0A8H7W897_9HELO</name>
<protein>
    <submittedName>
        <fullName evidence="3">Uncharacterized protein</fullName>
    </submittedName>
</protein>
<reference evidence="3" key="1">
    <citation type="submission" date="2021-02" db="EMBL/GenBank/DDBJ databases">
        <title>Genome sequence Cadophora malorum strain M34.</title>
        <authorList>
            <person name="Stefanovic E."/>
            <person name="Vu D."/>
            <person name="Scully C."/>
            <person name="Dijksterhuis J."/>
            <person name="Roader J."/>
            <person name="Houbraken J."/>
        </authorList>
    </citation>
    <scope>NUCLEOTIDE SEQUENCE</scope>
    <source>
        <strain evidence="3">M34</strain>
    </source>
</reference>
<organism evidence="3 4">
    <name type="scientific">Cadophora malorum</name>
    <dbReference type="NCBI Taxonomy" id="108018"/>
    <lineage>
        <taxon>Eukaryota</taxon>
        <taxon>Fungi</taxon>
        <taxon>Dikarya</taxon>
        <taxon>Ascomycota</taxon>
        <taxon>Pezizomycotina</taxon>
        <taxon>Leotiomycetes</taxon>
        <taxon>Helotiales</taxon>
        <taxon>Ploettnerulaceae</taxon>
        <taxon>Cadophora</taxon>
    </lineage>
</organism>
<feature type="coiled-coil region" evidence="1">
    <location>
        <begin position="195"/>
        <end position="274"/>
    </location>
</feature>
<evidence type="ECO:0000313" key="4">
    <source>
        <dbReference type="Proteomes" id="UP000664132"/>
    </source>
</evidence>
<keyword evidence="4" id="KW-1185">Reference proteome</keyword>
<feature type="compositionally biased region" description="Low complexity" evidence="2">
    <location>
        <begin position="668"/>
        <end position="684"/>
    </location>
</feature>
<feature type="compositionally biased region" description="Low complexity" evidence="2">
    <location>
        <begin position="710"/>
        <end position="721"/>
    </location>
</feature>
<gene>
    <name evidence="3" type="ORF">IFR04_006032</name>
</gene>
<feature type="region of interest" description="Disordered" evidence="2">
    <location>
        <begin position="104"/>
        <end position="170"/>
    </location>
</feature>
<dbReference type="AlphaFoldDB" id="A0A8H7W897"/>